<name>A0A5N7JWR0_9PSED</name>
<organism evidence="1 2">
    <name type="scientific">Pseudomonas kitaguniensis</name>
    <dbReference type="NCBI Taxonomy" id="2607908"/>
    <lineage>
        <taxon>Bacteria</taxon>
        <taxon>Pseudomonadati</taxon>
        <taxon>Pseudomonadota</taxon>
        <taxon>Gammaproteobacteria</taxon>
        <taxon>Pseudomonadales</taxon>
        <taxon>Pseudomonadaceae</taxon>
        <taxon>Pseudomonas</taxon>
    </lineage>
</organism>
<proteinExistence type="predicted"/>
<dbReference type="RefSeq" id="WP_152750462.1">
    <property type="nucleotide sequence ID" value="NZ_JBLZPT010000009.1"/>
</dbReference>
<sequence>MSDEPIDLDVAPYPPAFVALDKTKYPEEAVYGLGTDHVTPEARFFFEPWPAVSNGDYFGLRIHELNNPAAFDTVRDPKLTRYELRVPKQQLPEGTVDMLGRVVRVASGQVSRSITQKILIKTTKPGGEDRRVLEPWHSELVMTIISAAAGTPLVDGDTLDDETIAGGLICLVNKYPNIRKNDEISVMFDGKPITYSVSPAEAGGPGPIRVPISESDIRSASQYGSVEVFFKVKDVVGNVSGGKYPYSKPITLRSELDETLLAGPSFTAKAPGADEGEETKIADLDTQSAFEFSLTAAVTRLRVAPKPAHKIIFFLDITPKEGASWVKEFPPIIDRNLGSERLPISFDFLNGLAGGMFRARFEWRNAAGALVNKSVTTMVKVVGTQILMPPVITAQIEEGLIVESADLSLQIPTYQPHDPNWPEALWIKPLQTIGGLEAYSETQFAGPQGGTRRVTVQNLQKLKGKGYVAVGYSTNESREGAEVIRNSRTLIAQIGERDPVLLAPIVQGVLDNNIDPKKIKDPEILINIPYDGTVIGNVLAWSVVGQNQAGSASGSIPITKASAGAALPSQGIPVPRLVLDNNEETIISFTYSVTDKTTTPPKILRSEVRYISVGKALKLEIPKVLEAGTRQDQINLQDVLHGAHIEIAIKPLRDEDQVFAQWKGSYGVSSIELQLEGDSTTNKVVAFVPPEVIGKAIRRNGNTISVSYNFTRGPFDYRSVTRDYRLPPPAGLPAPRIDAFELGVLPLYELKEGARYQAGMWDFIDANQYVWLTATGTFADGSPYERDIFSEALVTEFGVTHGISAPVPVDELRQLKENSHLTLRMWVNYTQSPDKDTAVPFGARDYIIQPIPSVLPAPAFANQAGAAIAIEPLVYEHNAFVTVAYTGMTATQTITLQWSFPDGTQATIAPQKGLAGGKVDFPINAQILAASVGKIITLHYTSFSGTKTTSSDIQTLTVQTLRLADLPRALINGIATAGKLDVDNFQGTFALTLPKWPLSVERQLVTITARSHGVLPLKVLENYPINATEVTKGLVNTPFLKSWLLALPTNSAVELSCEVAYDGKAESLGNVQFPTTTYSVITAQTLITDTASLQNFSFGGWRPGIAVADARDLSFSAQGLLNYTYSNYSAGPILIKTFYNMRIGTRYMFSINIRREDGRYSLPLVSLYTNQGLLVAPTYIGSMAYFQMAGYFIANTATVECMIYSNNAGSYGNDYRVANLVVTRA</sequence>
<evidence type="ECO:0000313" key="1">
    <source>
        <dbReference type="EMBL" id="MPQ85818.1"/>
    </source>
</evidence>
<reference evidence="1 2" key="1">
    <citation type="submission" date="2019-09" db="EMBL/GenBank/DDBJ databases">
        <title>The draft genomes of Allium pathogen Pseudomonas sp.</title>
        <authorList>
            <person name="Fujikawa T."/>
            <person name="Sawada H."/>
        </authorList>
    </citation>
    <scope>NUCLEOTIDE SEQUENCE [LARGE SCALE GENOMIC DNA]</scope>
    <source>
        <strain evidence="1 2">MAFF 730085</strain>
    </source>
</reference>
<protein>
    <submittedName>
        <fullName evidence="1">YncE family protein</fullName>
    </submittedName>
</protein>
<comment type="caution">
    <text evidence="1">The sequence shown here is derived from an EMBL/GenBank/DDBJ whole genome shotgun (WGS) entry which is preliminary data.</text>
</comment>
<dbReference type="EMBL" id="VUBA01000112">
    <property type="protein sequence ID" value="MPQ85818.1"/>
    <property type="molecule type" value="Genomic_DNA"/>
</dbReference>
<dbReference type="Proteomes" id="UP000325438">
    <property type="component" value="Unassembled WGS sequence"/>
</dbReference>
<dbReference type="AlphaFoldDB" id="A0A5N7JWR0"/>
<accession>A0A5N7JWR0</accession>
<gene>
    <name evidence="1" type="ORF">F0170_18535</name>
</gene>
<evidence type="ECO:0000313" key="2">
    <source>
        <dbReference type="Proteomes" id="UP000325438"/>
    </source>
</evidence>